<dbReference type="SUPFAM" id="SSF116734">
    <property type="entry name" value="DNA methylase specificity domain"/>
    <property type="match status" value="2"/>
</dbReference>
<dbReference type="InterPro" id="IPR052021">
    <property type="entry name" value="Type-I_RS_S_subunit"/>
</dbReference>
<evidence type="ECO:0000313" key="5">
    <source>
        <dbReference type="EMBL" id="MFD2608076.1"/>
    </source>
</evidence>
<keyword evidence="6" id="KW-1185">Reference proteome</keyword>
<accession>A0ABW5NYE2</accession>
<evidence type="ECO:0000256" key="3">
    <source>
        <dbReference type="ARBA" id="ARBA00023125"/>
    </source>
</evidence>
<gene>
    <name evidence="5" type="ORF">ACFSR9_01295</name>
</gene>
<keyword evidence="5" id="KW-0255">Endonuclease</keyword>
<dbReference type="CDD" id="cd17246">
    <property type="entry name" value="RMtype1_S_SonII-TRD2-CR2_like"/>
    <property type="match status" value="1"/>
</dbReference>
<reference evidence="6" key="1">
    <citation type="journal article" date="2019" name="Int. J. Syst. Evol. Microbiol.">
        <title>The Global Catalogue of Microorganisms (GCM) 10K type strain sequencing project: providing services to taxonomists for standard genome sequencing and annotation.</title>
        <authorList>
            <consortium name="The Broad Institute Genomics Platform"/>
            <consortium name="The Broad Institute Genome Sequencing Center for Infectious Disease"/>
            <person name="Wu L."/>
            <person name="Ma J."/>
        </authorList>
    </citation>
    <scope>NUCLEOTIDE SEQUENCE [LARGE SCALE GENOMIC DNA]</scope>
    <source>
        <strain evidence="6">KCTC 33842</strain>
    </source>
</reference>
<sequence length="676" mass="75452">MSELVKLGTVLSLLKDGTHGTHKRFPEGIPLLSAKDISAGRFLEVPASADRIRLTDYQALHKNYVIQDGDILLTIVGTLGRVNKVREAPLFTVQRSVAVLRPNQFSAIPSYLYHALKDQNFQKQLVGSANSTAQAGVYLNALADLYVSLPPLPEQRRIAEILDTLDRTIEATQRIIEKLQATRQGLLHDLLTRGLDAKGQLRDPERNPELFHETELGLLPREWKIDYLLNHVDLPSGQVDPRFEPYNSMYLIAADHIQSGTGQLLEMKTASEQGAISGKYLFKSDDVLYSKIRPNLRKATLVNFHGICSADMYPLTSRHTLFPGYLIQIILGEDFSRFAIAVSMRSGFPKINREELGEFRMPIPPLDEQIKISAVLAASEKQSDKEKSRLIKLQALKRGLMEDLLTGRVRVALSDNEIEDSNTRSIVQSPDPANSPDLPHYIPPQPPVAAQAPMYRAAAGAQAQPMTQWTQDLAQAVQGQQVGLYSPEALDAVLPELLALTIDRHGLLRVPEVLAKAGIRFMLLPHPDGSKANGAAFYLDEKRRQPVVGLSLRFPYLDVFWFNLLHELAHIRLGHQPVPDESLEQYDQHSPDEQAANRWAQDTLIPPQDWQELYARHPVSDQQLLALARKLGRHVAIVAGRYGHETGNWGRVNSPKLRPSAVAELKELGQQLKGQG</sequence>
<evidence type="ECO:0000259" key="4">
    <source>
        <dbReference type="Pfam" id="PF01420"/>
    </source>
</evidence>
<dbReference type="EC" id="3.1.21.-" evidence="5"/>
<dbReference type="Pfam" id="PF01420">
    <property type="entry name" value="Methylase_S"/>
    <property type="match status" value="2"/>
</dbReference>
<comment type="caution">
    <text evidence="5">The sequence shown here is derived from an EMBL/GenBank/DDBJ whole genome shotgun (WGS) entry which is preliminary data.</text>
</comment>
<feature type="domain" description="Type I restriction modification DNA specificity" evidence="4">
    <location>
        <begin position="278"/>
        <end position="393"/>
    </location>
</feature>
<dbReference type="InterPro" id="IPR044946">
    <property type="entry name" value="Restrct_endonuc_typeI_TRD_sf"/>
</dbReference>
<organism evidence="5 6">
    <name type="scientific">Deinococcus taklimakanensis</name>
    <dbReference type="NCBI Taxonomy" id="536443"/>
    <lineage>
        <taxon>Bacteria</taxon>
        <taxon>Thermotogati</taxon>
        <taxon>Deinococcota</taxon>
        <taxon>Deinococci</taxon>
        <taxon>Deinococcales</taxon>
        <taxon>Deinococcaceae</taxon>
        <taxon>Deinococcus</taxon>
    </lineage>
</organism>
<dbReference type="Gene3D" id="1.10.287.1120">
    <property type="entry name" value="Bipartite methylase S protein"/>
    <property type="match status" value="1"/>
</dbReference>
<protein>
    <submittedName>
        <fullName evidence="5">Restriction endonuclease subunit S</fullName>
        <ecNumber evidence="5">3.1.21.-</ecNumber>
    </submittedName>
</protein>
<proteinExistence type="inferred from homology"/>
<feature type="domain" description="Type I restriction modification DNA specificity" evidence="4">
    <location>
        <begin position="22"/>
        <end position="180"/>
    </location>
</feature>
<dbReference type="RefSeq" id="WP_386842300.1">
    <property type="nucleotide sequence ID" value="NZ_JBHUMK010000007.1"/>
</dbReference>
<dbReference type="CDD" id="cd16961">
    <property type="entry name" value="RMtype1_S_TRD-CR_like"/>
    <property type="match status" value="1"/>
</dbReference>
<evidence type="ECO:0000256" key="1">
    <source>
        <dbReference type="ARBA" id="ARBA00010923"/>
    </source>
</evidence>
<dbReference type="InterPro" id="IPR000055">
    <property type="entry name" value="Restrct_endonuc_typeI_TRD"/>
</dbReference>
<dbReference type="PANTHER" id="PTHR30408:SF12">
    <property type="entry name" value="TYPE I RESTRICTION ENZYME MJAVIII SPECIFICITY SUBUNIT"/>
    <property type="match status" value="1"/>
</dbReference>
<evidence type="ECO:0000313" key="6">
    <source>
        <dbReference type="Proteomes" id="UP001597475"/>
    </source>
</evidence>
<dbReference type="EMBL" id="JBHUMK010000007">
    <property type="protein sequence ID" value="MFD2608076.1"/>
    <property type="molecule type" value="Genomic_DNA"/>
</dbReference>
<keyword evidence="5" id="KW-0540">Nuclease</keyword>
<dbReference type="Gene3D" id="3.90.220.20">
    <property type="entry name" value="DNA methylase specificity domains"/>
    <property type="match status" value="2"/>
</dbReference>
<keyword evidence="2" id="KW-0680">Restriction system</keyword>
<keyword evidence="3" id="KW-0238">DNA-binding</keyword>
<name>A0ABW5NYE2_9DEIO</name>
<keyword evidence="5" id="KW-0378">Hydrolase</keyword>
<dbReference type="PANTHER" id="PTHR30408">
    <property type="entry name" value="TYPE-1 RESTRICTION ENZYME ECOKI SPECIFICITY PROTEIN"/>
    <property type="match status" value="1"/>
</dbReference>
<dbReference type="GO" id="GO:0004519">
    <property type="term" value="F:endonuclease activity"/>
    <property type="evidence" value="ECO:0007669"/>
    <property type="project" value="UniProtKB-KW"/>
</dbReference>
<evidence type="ECO:0000256" key="2">
    <source>
        <dbReference type="ARBA" id="ARBA00022747"/>
    </source>
</evidence>
<dbReference type="Proteomes" id="UP001597475">
    <property type="component" value="Unassembled WGS sequence"/>
</dbReference>
<comment type="similarity">
    <text evidence="1">Belongs to the type-I restriction system S methylase family.</text>
</comment>
<dbReference type="GO" id="GO:0016787">
    <property type="term" value="F:hydrolase activity"/>
    <property type="evidence" value="ECO:0007669"/>
    <property type="project" value="UniProtKB-KW"/>
</dbReference>